<protein>
    <submittedName>
        <fullName evidence="2">Hypothetical secreted protein 1617</fullName>
    </submittedName>
</protein>
<evidence type="ECO:0000256" key="1">
    <source>
        <dbReference type="SAM" id="SignalP"/>
    </source>
</evidence>
<feature type="signal peptide" evidence="1">
    <location>
        <begin position="1"/>
        <end position="23"/>
    </location>
</feature>
<sequence>MAEKRQHLQMMISLLLVVAYSSAEDASSGDSESDIAKFMSPGAKIFSVTLSGRTNFPCNVDDVTDKKGTYVNFTRLFKGIPRGTAIQKMMPVHLRGHFQTSEHSGKEVNAMTVTSSGTPAIPDFCW</sequence>
<dbReference type="EMBL" id="BK007141">
    <property type="protein sequence ID" value="DAA34170.1"/>
    <property type="molecule type" value="mRNA"/>
</dbReference>
<keyword evidence="1" id="KW-0732">Signal</keyword>
<reference evidence="2" key="1">
    <citation type="journal article" date="2011" name="BMC Genomics">
        <title>A further insight into the sialome of the tropical bont tick, Amblyomma variegatum.</title>
        <authorList>
            <person name="Ribeiro J.M."/>
            <person name="Anderson J.M."/>
            <person name="Manoukis N.C."/>
            <person name="Meng Z."/>
            <person name="Francishetti I.M."/>
        </authorList>
    </citation>
    <scope>NUCLEOTIDE SEQUENCE</scope>
    <source>
        <strain evidence="2">Amb_var-1617</strain>
        <tissue evidence="2">Salivary gland</tissue>
    </source>
</reference>
<evidence type="ECO:0000313" key="2">
    <source>
        <dbReference type="EMBL" id="DAA34170.1"/>
    </source>
</evidence>
<feature type="chain" id="PRO_5003251553" evidence="1">
    <location>
        <begin position="24"/>
        <end position="126"/>
    </location>
</feature>
<name>F0J8E0_AMBVA</name>
<organism evidence="2">
    <name type="scientific">Amblyomma variegatum</name>
    <name type="common">Tropical bont tick</name>
    <dbReference type="NCBI Taxonomy" id="34610"/>
    <lineage>
        <taxon>Eukaryota</taxon>
        <taxon>Metazoa</taxon>
        <taxon>Ecdysozoa</taxon>
        <taxon>Arthropoda</taxon>
        <taxon>Chelicerata</taxon>
        <taxon>Arachnida</taxon>
        <taxon>Acari</taxon>
        <taxon>Parasitiformes</taxon>
        <taxon>Ixodida</taxon>
        <taxon>Ixodoidea</taxon>
        <taxon>Ixodidae</taxon>
        <taxon>Amblyomminae</taxon>
        <taxon>Amblyomma</taxon>
    </lineage>
</organism>
<feature type="non-terminal residue" evidence="2">
    <location>
        <position position="126"/>
    </location>
</feature>
<dbReference type="AlphaFoldDB" id="F0J8E0"/>
<proteinExistence type="evidence at transcript level"/>
<accession>F0J8E0</accession>